<feature type="domain" description="NmrA-like" evidence="3">
    <location>
        <begin position="17"/>
        <end position="248"/>
    </location>
</feature>
<evidence type="ECO:0000256" key="1">
    <source>
        <dbReference type="ARBA" id="ARBA00022857"/>
    </source>
</evidence>
<gene>
    <name evidence="4" type="ORF">PROFUN_11447</name>
</gene>
<evidence type="ECO:0000259" key="3">
    <source>
        <dbReference type="Pfam" id="PF05368"/>
    </source>
</evidence>
<evidence type="ECO:0000313" key="4">
    <source>
        <dbReference type="EMBL" id="PRP78982.1"/>
    </source>
</evidence>
<dbReference type="InterPro" id="IPR051609">
    <property type="entry name" value="NmrA/Isoflavone_reductase-like"/>
</dbReference>
<proteinExistence type="predicted"/>
<protein>
    <recommendedName>
        <fullName evidence="3">NmrA-like domain-containing protein</fullName>
    </recommendedName>
</protein>
<evidence type="ECO:0000313" key="5">
    <source>
        <dbReference type="Proteomes" id="UP000241769"/>
    </source>
</evidence>
<organism evidence="4 5">
    <name type="scientific">Planoprotostelium fungivorum</name>
    <dbReference type="NCBI Taxonomy" id="1890364"/>
    <lineage>
        <taxon>Eukaryota</taxon>
        <taxon>Amoebozoa</taxon>
        <taxon>Evosea</taxon>
        <taxon>Variosea</taxon>
        <taxon>Cavosteliida</taxon>
        <taxon>Cavosteliaceae</taxon>
        <taxon>Planoprotostelium</taxon>
    </lineage>
</organism>
<dbReference type="GO" id="GO:0016491">
    <property type="term" value="F:oxidoreductase activity"/>
    <property type="evidence" value="ECO:0007669"/>
    <property type="project" value="UniProtKB-KW"/>
</dbReference>
<comment type="caution">
    <text evidence="4">The sequence shown here is derived from an EMBL/GenBank/DDBJ whole genome shotgun (WGS) entry which is preliminary data.</text>
</comment>
<sequence>MSLTKVGVIGGRGNICSGNLGREIVRALLDNKHFKEVYVFTRSDTVAKGQKSDLLKEFESKGAKIHEIDYTDEKQLKEGFTLLNGGIIISLAPSFAPADIDTQKKHIDTAVQCGVKRWVPNEFGTAPAHPPISAFQDARIKIKDHLETVKDVMSHTFFFVGYFNEFITQRSGFGFSLEDKTADLEAGGEQYVSWTTRPDIGRFVASALSHPKSENAEVRVCGDVKRMIDVVHLFERELGTTFTLHKYSVEESRQRYKEKKCSVFALTCAEDKAYVGRSPFSREEDLKKVSGLDNEWCQDFAQRTIEDNVKEKAEEMKKASL</sequence>
<name>A0A2P6N4W0_9EUKA</name>
<dbReference type="Proteomes" id="UP000241769">
    <property type="component" value="Unassembled WGS sequence"/>
</dbReference>
<dbReference type="InterPro" id="IPR036291">
    <property type="entry name" value="NAD(P)-bd_dom_sf"/>
</dbReference>
<dbReference type="PANTHER" id="PTHR47706:SF4">
    <property type="entry name" value="NMRA-LIKE DOMAIN-CONTAINING PROTEIN"/>
    <property type="match status" value="1"/>
</dbReference>
<dbReference type="OrthoDB" id="9984533at2759"/>
<dbReference type="EMBL" id="MDYQ01000202">
    <property type="protein sequence ID" value="PRP78982.1"/>
    <property type="molecule type" value="Genomic_DNA"/>
</dbReference>
<dbReference type="InParanoid" id="A0A2P6N4W0"/>
<reference evidence="4 5" key="1">
    <citation type="journal article" date="2018" name="Genome Biol. Evol.">
        <title>Multiple Roots of Fruiting Body Formation in Amoebozoa.</title>
        <authorList>
            <person name="Hillmann F."/>
            <person name="Forbes G."/>
            <person name="Novohradska S."/>
            <person name="Ferling I."/>
            <person name="Riege K."/>
            <person name="Groth M."/>
            <person name="Westermann M."/>
            <person name="Marz M."/>
            <person name="Spaller T."/>
            <person name="Winckler T."/>
            <person name="Schaap P."/>
            <person name="Glockner G."/>
        </authorList>
    </citation>
    <scope>NUCLEOTIDE SEQUENCE [LARGE SCALE GENOMIC DNA]</scope>
    <source>
        <strain evidence="4 5">Jena</strain>
    </source>
</reference>
<dbReference type="PANTHER" id="PTHR47706">
    <property type="entry name" value="NMRA-LIKE FAMILY PROTEIN"/>
    <property type="match status" value="1"/>
</dbReference>
<dbReference type="InterPro" id="IPR008030">
    <property type="entry name" value="NmrA-like"/>
</dbReference>
<dbReference type="SUPFAM" id="SSF51735">
    <property type="entry name" value="NAD(P)-binding Rossmann-fold domains"/>
    <property type="match status" value="1"/>
</dbReference>
<keyword evidence="2" id="KW-0560">Oxidoreductase</keyword>
<dbReference type="Pfam" id="PF05368">
    <property type="entry name" value="NmrA"/>
    <property type="match status" value="1"/>
</dbReference>
<dbReference type="Gene3D" id="3.40.50.720">
    <property type="entry name" value="NAD(P)-binding Rossmann-like Domain"/>
    <property type="match status" value="1"/>
</dbReference>
<evidence type="ECO:0000256" key="2">
    <source>
        <dbReference type="ARBA" id="ARBA00023002"/>
    </source>
</evidence>
<dbReference type="AlphaFoldDB" id="A0A2P6N4W0"/>
<keyword evidence="1" id="KW-0521">NADP</keyword>
<keyword evidence="5" id="KW-1185">Reference proteome</keyword>
<dbReference type="Gene3D" id="3.90.25.10">
    <property type="entry name" value="UDP-galactose 4-epimerase, domain 1"/>
    <property type="match status" value="1"/>
</dbReference>
<accession>A0A2P6N4W0</accession>